<comment type="caution">
    <text evidence="2">The sequence shown here is derived from an EMBL/GenBank/DDBJ whole genome shotgun (WGS) entry which is preliminary data.</text>
</comment>
<reference evidence="2" key="1">
    <citation type="journal article" date="2021" name="PeerJ">
        <title>Extensive microbial diversity within the chicken gut microbiome revealed by metagenomics and culture.</title>
        <authorList>
            <person name="Gilroy R."/>
            <person name="Ravi A."/>
            <person name="Getino M."/>
            <person name="Pursley I."/>
            <person name="Horton D.L."/>
            <person name="Alikhan N.F."/>
            <person name="Baker D."/>
            <person name="Gharbi K."/>
            <person name="Hall N."/>
            <person name="Watson M."/>
            <person name="Adriaenssens E.M."/>
            <person name="Foster-Nyarko E."/>
            <person name="Jarju S."/>
            <person name="Secka A."/>
            <person name="Antonio M."/>
            <person name="Oren A."/>
            <person name="Chaudhuri R.R."/>
            <person name="La Ragione R."/>
            <person name="Hildebrand F."/>
            <person name="Pallen M.J."/>
        </authorList>
    </citation>
    <scope>NUCLEOTIDE SEQUENCE</scope>
    <source>
        <strain evidence="2">CHK179-5677</strain>
    </source>
</reference>
<evidence type="ECO:0000259" key="1">
    <source>
        <dbReference type="Pfam" id="PF02492"/>
    </source>
</evidence>
<accession>A0A921ST97</accession>
<dbReference type="Gene3D" id="3.40.50.300">
    <property type="entry name" value="P-loop containing nucleotide triphosphate hydrolases"/>
    <property type="match status" value="1"/>
</dbReference>
<dbReference type="GO" id="GO:0005737">
    <property type="term" value="C:cytoplasm"/>
    <property type="evidence" value="ECO:0007669"/>
    <property type="project" value="TreeGrafter"/>
</dbReference>
<dbReference type="InterPro" id="IPR003495">
    <property type="entry name" value="CobW/HypB/UreG_nucleotide-bd"/>
</dbReference>
<dbReference type="AlphaFoldDB" id="A0A921ST97"/>
<dbReference type="PANTHER" id="PTHR13748">
    <property type="entry name" value="COBW-RELATED"/>
    <property type="match status" value="1"/>
</dbReference>
<dbReference type="SUPFAM" id="SSF52540">
    <property type="entry name" value="P-loop containing nucleoside triphosphate hydrolases"/>
    <property type="match status" value="1"/>
</dbReference>
<dbReference type="Pfam" id="PF02492">
    <property type="entry name" value="cobW"/>
    <property type="match status" value="1"/>
</dbReference>
<dbReference type="InterPro" id="IPR051316">
    <property type="entry name" value="Zinc-reg_GTPase_activator"/>
</dbReference>
<dbReference type="InterPro" id="IPR027417">
    <property type="entry name" value="P-loop_NTPase"/>
</dbReference>
<proteinExistence type="predicted"/>
<feature type="domain" description="CobW/HypB/UreG nucleotide-binding" evidence="1">
    <location>
        <begin position="5"/>
        <end position="176"/>
    </location>
</feature>
<gene>
    <name evidence="2" type="ORF">K8V01_11795</name>
</gene>
<reference evidence="2" key="2">
    <citation type="submission" date="2021-09" db="EMBL/GenBank/DDBJ databases">
        <authorList>
            <person name="Gilroy R."/>
        </authorList>
    </citation>
    <scope>NUCLEOTIDE SEQUENCE</scope>
    <source>
        <strain evidence="2">CHK179-5677</strain>
    </source>
</reference>
<protein>
    <submittedName>
        <fullName evidence="2">GTP-binding protein</fullName>
    </submittedName>
</protein>
<name>A0A921ST97_9FIRM</name>
<organism evidence="2 3">
    <name type="scientific">Pseudoflavonifractor capillosus</name>
    <dbReference type="NCBI Taxonomy" id="106588"/>
    <lineage>
        <taxon>Bacteria</taxon>
        <taxon>Bacillati</taxon>
        <taxon>Bacillota</taxon>
        <taxon>Clostridia</taxon>
        <taxon>Eubacteriales</taxon>
        <taxon>Oscillospiraceae</taxon>
        <taxon>Pseudoflavonifractor</taxon>
    </lineage>
</organism>
<dbReference type="PANTHER" id="PTHR13748:SF62">
    <property type="entry name" value="COBW DOMAIN-CONTAINING PROTEIN"/>
    <property type="match status" value="1"/>
</dbReference>
<dbReference type="CDD" id="cd03112">
    <property type="entry name" value="CobW-like"/>
    <property type="match status" value="1"/>
</dbReference>
<evidence type="ECO:0000313" key="3">
    <source>
        <dbReference type="Proteomes" id="UP000760668"/>
    </source>
</evidence>
<dbReference type="RefSeq" id="WP_295369953.1">
    <property type="nucleotide sequence ID" value="NZ_DYUC01000117.1"/>
</dbReference>
<evidence type="ECO:0000313" key="2">
    <source>
        <dbReference type="EMBL" id="HJG87680.1"/>
    </source>
</evidence>
<sequence length="299" mass="32038">MPRLYLVTGFLGAGKTTFLKRLVHCFPGRRTALIVNEYGREGVDGALLSGLGASLTEIDNGSIFCSCRLARFEEVLRSTLAEGPDVILVEASGLSDPSAAGRILSQREKFPGLTYAGAVCLVDAARFHSVYASSGVCRRQLAAAGLILINKTDLVSPEQAALVRAEVEAQRPGCPVHETSFGTLDPAWLSALDAPAPPAAQSPSRRRLTLTVGPDCPPASLERFLSVFARDTRRIRGFVPLSDGMYLADCVGPQVRLEPWQGEALNPGRLTVLFDGDMPAPGSLWAAMTWYPECHAAVE</sequence>
<dbReference type="EMBL" id="DYUC01000117">
    <property type="protein sequence ID" value="HJG87680.1"/>
    <property type="molecule type" value="Genomic_DNA"/>
</dbReference>
<dbReference type="Proteomes" id="UP000760668">
    <property type="component" value="Unassembled WGS sequence"/>
</dbReference>